<evidence type="ECO:0000313" key="4">
    <source>
        <dbReference type="Proteomes" id="UP001212841"/>
    </source>
</evidence>
<accession>A0AAD5S9W3</accession>
<comment type="caution">
    <text evidence="3">The sequence shown here is derived from an EMBL/GenBank/DDBJ whole genome shotgun (WGS) entry which is preliminary data.</text>
</comment>
<protein>
    <recommendedName>
        <fullName evidence="2">LysM domain-containing protein</fullName>
    </recommendedName>
</protein>
<feature type="domain" description="LysM" evidence="2">
    <location>
        <begin position="138"/>
        <end position="181"/>
    </location>
</feature>
<feature type="region of interest" description="Disordered" evidence="1">
    <location>
        <begin position="67"/>
        <end position="131"/>
    </location>
</feature>
<dbReference type="PANTHER" id="PTHR20932:SF8">
    <property type="entry name" value="LD22649P"/>
    <property type="match status" value="1"/>
</dbReference>
<dbReference type="SUPFAM" id="SSF54106">
    <property type="entry name" value="LysM domain"/>
    <property type="match status" value="1"/>
</dbReference>
<name>A0AAD5S9W3_9FUNG</name>
<dbReference type="AlphaFoldDB" id="A0AAD5S9W3"/>
<feature type="compositionally biased region" description="Basic and acidic residues" evidence="1">
    <location>
        <begin position="268"/>
        <end position="278"/>
    </location>
</feature>
<dbReference type="InterPro" id="IPR036779">
    <property type="entry name" value="LysM_dom_sf"/>
</dbReference>
<organism evidence="3 4">
    <name type="scientific">Rhizophlyctis rosea</name>
    <dbReference type="NCBI Taxonomy" id="64517"/>
    <lineage>
        <taxon>Eukaryota</taxon>
        <taxon>Fungi</taxon>
        <taxon>Fungi incertae sedis</taxon>
        <taxon>Chytridiomycota</taxon>
        <taxon>Chytridiomycota incertae sedis</taxon>
        <taxon>Chytridiomycetes</taxon>
        <taxon>Rhizophlyctidales</taxon>
        <taxon>Rhizophlyctidaceae</taxon>
        <taxon>Rhizophlyctis</taxon>
    </lineage>
</organism>
<dbReference type="Proteomes" id="UP001212841">
    <property type="component" value="Unassembled WGS sequence"/>
</dbReference>
<keyword evidence="4" id="KW-1185">Reference proteome</keyword>
<dbReference type="EMBL" id="JADGJD010000775">
    <property type="protein sequence ID" value="KAJ3048541.1"/>
    <property type="molecule type" value="Genomic_DNA"/>
</dbReference>
<evidence type="ECO:0000256" key="1">
    <source>
        <dbReference type="SAM" id="MobiDB-lite"/>
    </source>
</evidence>
<evidence type="ECO:0000259" key="2">
    <source>
        <dbReference type="PROSITE" id="PS51782"/>
    </source>
</evidence>
<feature type="compositionally biased region" description="Gly residues" evidence="1">
    <location>
        <begin position="253"/>
        <end position="264"/>
    </location>
</feature>
<dbReference type="PROSITE" id="PS51782">
    <property type="entry name" value="LYSM"/>
    <property type="match status" value="1"/>
</dbReference>
<dbReference type="PANTHER" id="PTHR20932">
    <property type="entry name" value="LYSM AND PUTATIVE PEPTIDOGLYCAN-BINDING DOMAIN-CONTAINING PROTEIN"/>
    <property type="match status" value="1"/>
</dbReference>
<reference evidence="3" key="1">
    <citation type="submission" date="2020-05" db="EMBL/GenBank/DDBJ databases">
        <title>Phylogenomic resolution of chytrid fungi.</title>
        <authorList>
            <person name="Stajich J.E."/>
            <person name="Amses K."/>
            <person name="Simmons R."/>
            <person name="Seto K."/>
            <person name="Myers J."/>
            <person name="Bonds A."/>
            <person name="Quandt C.A."/>
            <person name="Barry K."/>
            <person name="Liu P."/>
            <person name="Grigoriev I."/>
            <person name="Longcore J.E."/>
            <person name="James T.Y."/>
        </authorList>
    </citation>
    <scope>NUCLEOTIDE SEQUENCE</scope>
    <source>
        <strain evidence="3">JEL0318</strain>
    </source>
</reference>
<feature type="region of interest" description="Disordered" evidence="1">
    <location>
        <begin position="247"/>
        <end position="278"/>
    </location>
</feature>
<dbReference type="CDD" id="cd00118">
    <property type="entry name" value="LysM"/>
    <property type="match status" value="1"/>
</dbReference>
<sequence>MFATTTRTLARFASTTSSPILRNATAQRTGNAALNFIRKPWRIVAAGVGAATTMQIITPPYISLTDDTDTYITTPPEDTSTLSIPDPIQRRPSAPPQYDPSTAPADLSSDTKKPLETGGGGSSSSDGLTVDGHKRPGVKHFVAATDTLAGIALMYNVEVSAIRQANALFTDDVFARSWLWIPDVPESRRPSPSPDEENKRLVKRFQLISKCKDTEEAWSYMRQQDFNLDAALEQYWSDVAWESKNPLVSETGHGAGGLGTGGAGADADGGREALEREG</sequence>
<dbReference type="Pfam" id="PF01476">
    <property type="entry name" value="LysM"/>
    <property type="match status" value="1"/>
</dbReference>
<dbReference type="InterPro" id="IPR045030">
    <property type="entry name" value="LYSM1-4"/>
</dbReference>
<feature type="compositionally biased region" description="Low complexity" evidence="1">
    <location>
        <begin position="70"/>
        <end position="79"/>
    </location>
</feature>
<dbReference type="InterPro" id="IPR018392">
    <property type="entry name" value="LysM"/>
</dbReference>
<proteinExistence type="predicted"/>
<gene>
    <name evidence="3" type="ORF">HK097_010446</name>
</gene>
<evidence type="ECO:0000313" key="3">
    <source>
        <dbReference type="EMBL" id="KAJ3048541.1"/>
    </source>
</evidence>
<dbReference type="Gene3D" id="3.10.350.10">
    <property type="entry name" value="LysM domain"/>
    <property type="match status" value="1"/>
</dbReference>